<keyword evidence="7" id="KW-0539">Nucleus</keyword>
<evidence type="ECO:0000259" key="13">
    <source>
        <dbReference type="PROSITE" id="PS50056"/>
    </source>
</evidence>
<dbReference type="PRINTS" id="PR01908">
    <property type="entry name" value="ADSPHPHTASE"/>
</dbReference>
<comment type="catalytic activity">
    <reaction evidence="10">
        <text>O-phospho-L-tyrosyl-[protein] + H2O = L-tyrosyl-[protein] + phosphate</text>
        <dbReference type="Rhea" id="RHEA:10684"/>
        <dbReference type="Rhea" id="RHEA-COMP:10136"/>
        <dbReference type="Rhea" id="RHEA-COMP:20101"/>
        <dbReference type="ChEBI" id="CHEBI:15377"/>
        <dbReference type="ChEBI" id="CHEBI:43474"/>
        <dbReference type="ChEBI" id="CHEBI:46858"/>
        <dbReference type="ChEBI" id="CHEBI:61978"/>
        <dbReference type="EC" id="3.1.3.48"/>
    </reaction>
</comment>
<dbReference type="Gene3D" id="3.90.190.10">
    <property type="entry name" value="Protein tyrosine phosphatase superfamily"/>
    <property type="match status" value="1"/>
</dbReference>
<evidence type="ECO:0000256" key="11">
    <source>
        <dbReference type="SAM" id="MobiDB-lite"/>
    </source>
</evidence>
<dbReference type="InterPro" id="IPR029021">
    <property type="entry name" value="Prot-tyrosine_phosphatase-like"/>
</dbReference>
<reference evidence="15" key="2">
    <citation type="submission" date="2025-08" db="UniProtKB">
        <authorList>
            <consortium name="RefSeq"/>
        </authorList>
    </citation>
    <scope>IDENTIFICATION</scope>
    <source>
        <tissue evidence="15">Young leaves</tissue>
    </source>
</reference>
<keyword evidence="14" id="KW-1185">Reference proteome</keyword>
<dbReference type="InterPro" id="IPR020422">
    <property type="entry name" value="TYR_PHOSPHATASE_DUAL_dom"/>
</dbReference>
<dbReference type="GO" id="GO:0004722">
    <property type="term" value="F:protein serine/threonine phosphatase activity"/>
    <property type="evidence" value="ECO:0007669"/>
    <property type="project" value="UniProtKB-EC"/>
</dbReference>
<evidence type="ECO:0000256" key="5">
    <source>
        <dbReference type="ARBA" id="ARBA00022801"/>
    </source>
</evidence>
<dbReference type="Proteomes" id="UP000228380">
    <property type="component" value="Chromosome 5"/>
</dbReference>
<dbReference type="Pfam" id="PF00782">
    <property type="entry name" value="DSPc"/>
    <property type="match status" value="1"/>
</dbReference>
<evidence type="ECO:0000256" key="2">
    <source>
        <dbReference type="ARBA" id="ARBA00004496"/>
    </source>
</evidence>
<evidence type="ECO:0000256" key="6">
    <source>
        <dbReference type="ARBA" id="ARBA00022912"/>
    </source>
</evidence>
<evidence type="ECO:0000256" key="9">
    <source>
        <dbReference type="ARBA" id="ARBA00048336"/>
    </source>
</evidence>
<gene>
    <name evidence="15" type="primary">LOC103719656</name>
</gene>
<evidence type="ECO:0000259" key="12">
    <source>
        <dbReference type="PROSITE" id="PS50054"/>
    </source>
</evidence>
<dbReference type="PROSITE" id="PS50054">
    <property type="entry name" value="TYR_PHOSPHATASE_DUAL"/>
    <property type="match status" value="1"/>
</dbReference>
<feature type="domain" description="Tyrosine-protein phosphatase" evidence="12">
    <location>
        <begin position="114"/>
        <end position="255"/>
    </location>
</feature>
<feature type="region of interest" description="Disordered" evidence="11">
    <location>
        <begin position="46"/>
        <end position="75"/>
    </location>
</feature>
<sequence length="281" mass="31332">MDARLGAPRRLLQTRETVACRIGPPDIRRKPSRPVLSLFLSALRAREGSGSVPPPNHSRQRRESNEGQETLDPRRSAAILDSSKMSLIGGEHGNRITACLQAFYAIKYANEDNVPCKIEEGLFLGSVGVALKKEVLKSLNITHILIVAKSLDPAFPNDFVYKKIEVLDTPDTNLQEYFDECFSFIDEAKRAGGGVLVHCFAGRSRSVTIIAAYLMKKYQMSLSHALSLVRSKRPQIAPNRGFMTQLENYGKSLGGAYCYVLSYAVFILEVKILNPLMFFYI</sequence>
<dbReference type="CDD" id="cd14498">
    <property type="entry name" value="DSP"/>
    <property type="match status" value="1"/>
</dbReference>
<protein>
    <submittedName>
        <fullName evidence="15">Dual specificity protein phosphatase 1-like isoform X1</fullName>
    </submittedName>
</protein>
<evidence type="ECO:0000256" key="1">
    <source>
        <dbReference type="ARBA" id="ARBA00004123"/>
    </source>
</evidence>
<dbReference type="RefSeq" id="XP_026665257.2">
    <property type="nucleotide sequence ID" value="XM_026809456.2"/>
</dbReference>
<accession>A0A8B8JB96</accession>
<evidence type="ECO:0000256" key="8">
    <source>
        <dbReference type="ARBA" id="ARBA00047761"/>
    </source>
</evidence>
<dbReference type="GO" id="GO:0017017">
    <property type="term" value="F:MAP kinase tyrosine/serine/threonine phosphatase activity"/>
    <property type="evidence" value="ECO:0007669"/>
    <property type="project" value="TreeGrafter"/>
</dbReference>
<comment type="similarity">
    <text evidence="3">Belongs to the protein-tyrosine phosphatase family. Non-receptor class dual specificity subfamily.</text>
</comment>
<dbReference type="SMART" id="SM00195">
    <property type="entry name" value="DSPc"/>
    <property type="match status" value="1"/>
</dbReference>
<proteinExistence type="inferred from homology"/>
<evidence type="ECO:0000256" key="7">
    <source>
        <dbReference type="ARBA" id="ARBA00023242"/>
    </source>
</evidence>
<organism evidence="14 15">
    <name type="scientific">Phoenix dactylifera</name>
    <name type="common">Date palm</name>
    <dbReference type="NCBI Taxonomy" id="42345"/>
    <lineage>
        <taxon>Eukaryota</taxon>
        <taxon>Viridiplantae</taxon>
        <taxon>Streptophyta</taxon>
        <taxon>Embryophyta</taxon>
        <taxon>Tracheophyta</taxon>
        <taxon>Spermatophyta</taxon>
        <taxon>Magnoliopsida</taxon>
        <taxon>Liliopsida</taxon>
        <taxon>Arecaceae</taxon>
        <taxon>Coryphoideae</taxon>
        <taxon>Phoeniceae</taxon>
        <taxon>Phoenix</taxon>
    </lineage>
</organism>
<evidence type="ECO:0000313" key="14">
    <source>
        <dbReference type="Proteomes" id="UP000228380"/>
    </source>
</evidence>
<dbReference type="PANTHER" id="PTHR10159">
    <property type="entry name" value="DUAL SPECIFICITY PROTEIN PHOSPHATASE"/>
    <property type="match status" value="1"/>
</dbReference>
<evidence type="ECO:0000256" key="3">
    <source>
        <dbReference type="ARBA" id="ARBA00008601"/>
    </source>
</evidence>
<dbReference type="PROSITE" id="PS50056">
    <property type="entry name" value="TYR_PHOSPHATASE_2"/>
    <property type="match status" value="1"/>
</dbReference>
<evidence type="ECO:0000256" key="4">
    <source>
        <dbReference type="ARBA" id="ARBA00022490"/>
    </source>
</evidence>
<dbReference type="InterPro" id="IPR000340">
    <property type="entry name" value="Dual-sp_phosphatase_cat-dom"/>
</dbReference>
<dbReference type="FunFam" id="3.90.190.10:FF:000056">
    <property type="entry name" value="Dual specificity phosphatase 12"/>
    <property type="match status" value="1"/>
</dbReference>
<dbReference type="PANTHER" id="PTHR10159:SF511">
    <property type="entry name" value="DUAL SPECIFICITY PROTEIN PHOSPHATASE 1"/>
    <property type="match status" value="1"/>
</dbReference>
<evidence type="ECO:0000313" key="15">
    <source>
        <dbReference type="RefSeq" id="XP_026665257.2"/>
    </source>
</evidence>
<dbReference type="AlphaFoldDB" id="A0A8B8JB96"/>
<feature type="domain" description="Tyrosine specific protein phosphatases" evidence="13">
    <location>
        <begin position="175"/>
        <end position="236"/>
    </location>
</feature>
<comment type="catalytic activity">
    <reaction evidence="9">
        <text>O-phospho-L-threonyl-[protein] + H2O = L-threonyl-[protein] + phosphate</text>
        <dbReference type="Rhea" id="RHEA:47004"/>
        <dbReference type="Rhea" id="RHEA-COMP:11060"/>
        <dbReference type="Rhea" id="RHEA-COMP:11605"/>
        <dbReference type="ChEBI" id="CHEBI:15377"/>
        <dbReference type="ChEBI" id="CHEBI:30013"/>
        <dbReference type="ChEBI" id="CHEBI:43474"/>
        <dbReference type="ChEBI" id="CHEBI:61977"/>
        <dbReference type="EC" id="3.1.3.16"/>
    </reaction>
</comment>
<name>A0A8B8JB96_PHODC</name>
<dbReference type="InterPro" id="IPR000387">
    <property type="entry name" value="Tyr_Pase_dom"/>
</dbReference>
<dbReference type="GO" id="GO:0043409">
    <property type="term" value="P:negative regulation of MAPK cascade"/>
    <property type="evidence" value="ECO:0007669"/>
    <property type="project" value="TreeGrafter"/>
</dbReference>
<keyword evidence="5" id="KW-0378">Hydrolase</keyword>
<dbReference type="GO" id="GO:0008330">
    <property type="term" value="F:protein tyrosine/threonine phosphatase activity"/>
    <property type="evidence" value="ECO:0007669"/>
    <property type="project" value="TreeGrafter"/>
</dbReference>
<dbReference type="GO" id="GO:0033550">
    <property type="term" value="F:MAP kinase tyrosine phosphatase activity"/>
    <property type="evidence" value="ECO:0007669"/>
    <property type="project" value="TreeGrafter"/>
</dbReference>
<dbReference type="OrthoDB" id="10252009at2759"/>
<keyword evidence="6" id="KW-0904">Protein phosphatase</keyword>
<evidence type="ECO:0000256" key="10">
    <source>
        <dbReference type="ARBA" id="ARBA00051722"/>
    </source>
</evidence>
<dbReference type="SUPFAM" id="SSF52799">
    <property type="entry name" value="(Phosphotyrosine protein) phosphatases II"/>
    <property type="match status" value="1"/>
</dbReference>
<keyword evidence="4" id="KW-0963">Cytoplasm</keyword>
<dbReference type="GO" id="GO:0005634">
    <property type="term" value="C:nucleus"/>
    <property type="evidence" value="ECO:0007669"/>
    <property type="project" value="UniProtKB-SubCell"/>
</dbReference>
<feature type="compositionally biased region" description="Basic and acidic residues" evidence="11">
    <location>
        <begin position="61"/>
        <end position="75"/>
    </location>
</feature>
<dbReference type="GeneID" id="103719656"/>
<comment type="catalytic activity">
    <reaction evidence="8">
        <text>O-phospho-L-seryl-[protein] + H2O = L-seryl-[protein] + phosphate</text>
        <dbReference type="Rhea" id="RHEA:20629"/>
        <dbReference type="Rhea" id="RHEA-COMP:9863"/>
        <dbReference type="Rhea" id="RHEA-COMP:11604"/>
        <dbReference type="ChEBI" id="CHEBI:15377"/>
        <dbReference type="ChEBI" id="CHEBI:29999"/>
        <dbReference type="ChEBI" id="CHEBI:43474"/>
        <dbReference type="ChEBI" id="CHEBI:83421"/>
        <dbReference type="EC" id="3.1.3.16"/>
    </reaction>
</comment>
<dbReference type="GO" id="GO:0005737">
    <property type="term" value="C:cytoplasm"/>
    <property type="evidence" value="ECO:0007669"/>
    <property type="project" value="UniProtKB-SubCell"/>
</dbReference>
<comment type="subcellular location">
    <subcellularLocation>
        <location evidence="2">Cytoplasm</location>
    </subcellularLocation>
    <subcellularLocation>
        <location evidence="1">Nucleus</location>
    </subcellularLocation>
</comment>
<reference evidence="14" key="1">
    <citation type="journal article" date="2019" name="Nat. Commun.">
        <title>Genome-wide association mapping of date palm fruit traits.</title>
        <authorList>
            <person name="Hazzouri K.M."/>
            <person name="Gros-Balthazard M."/>
            <person name="Flowers J.M."/>
            <person name="Copetti D."/>
            <person name="Lemansour A."/>
            <person name="Lebrun M."/>
            <person name="Masmoudi K."/>
            <person name="Ferrand S."/>
            <person name="Dhar M.I."/>
            <person name="Fresquez Z.A."/>
            <person name="Rosas U."/>
            <person name="Zhang J."/>
            <person name="Talag J."/>
            <person name="Lee S."/>
            <person name="Kudrna D."/>
            <person name="Powell R.F."/>
            <person name="Leitch I.J."/>
            <person name="Krueger R.R."/>
            <person name="Wing R.A."/>
            <person name="Amiri K.M.A."/>
            <person name="Purugganan M.D."/>
        </authorList>
    </citation>
    <scope>NUCLEOTIDE SEQUENCE [LARGE SCALE GENOMIC DNA]</scope>
    <source>
        <strain evidence="14">cv. Khalas</strain>
    </source>
</reference>